<sequence>MLALFEKLTSSNYTEDEFLDTPVKHEVEVEIVFTKKYNVSAFSKKEAKLKVEEKIMKQHKTYRRQGLNFVSCSAIDS</sequence>
<evidence type="ECO:0000313" key="1">
    <source>
        <dbReference type="EMBL" id="HAW75068.1"/>
    </source>
</evidence>
<gene>
    <name evidence="1" type="ORF">DCW74_04940</name>
</gene>
<protein>
    <submittedName>
        <fullName evidence="1">Uncharacterized protein</fullName>
    </submittedName>
</protein>
<evidence type="ECO:0000313" key="2">
    <source>
        <dbReference type="Proteomes" id="UP000263517"/>
    </source>
</evidence>
<dbReference type="EMBL" id="DNAN01000170">
    <property type="protein sequence ID" value="HAW75068.1"/>
    <property type="molecule type" value="Genomic_DNA"/>
</dbReference>
<comment type="caution">
    <text evidence="1">The sequence shown here is derived from an EMBL/GenBank/DDBJ whole genome shotgun (WGS) entry which is preliminary data.</text>
</comment>
<reference evidence="1 2" key="1">
    <citation type="journal article" date="2018" name="Nat. Biotechnol.">
        <title>A standardized bacterial taxonomy based on genome phylogeny substantially revises the tree of life.</title>
        <authorList>
            <person name="Parks D.H."/>
            <person name="Chuvochina M."/>
            <person name="Waite D.W."/>
            <person name="Rinke C."/>
            <person name="Skarshewski A."/>
            <person name="Chaumeil P.A."/>
            <person name="Hugenholtz P."/>
        </authorList>
    </citation>
    <scope>NUCLEOTIDE SEQUENCE [LARGE SCALE GENOMIC DNA]</scope>
    <source>
        <strain evidence="1">UBA11978</strain>
    </source>
</reference>
<accession>A0A350P1A1</accession>
<organism evidence="1 2">
    <name type="scientific">Alteromonas australica</name>
    <dbReference type="NCBI Taxonomy" id="589873"/>
    <lineage>
        <taxon>Bacteria</taxon>
        <taxon>Pseudomonadati</taxon>
        <taxon>Pseudomonadota</taxon>
        <taxon>Gammaproteobacteria</taxon>
        <taxon>Alteromonadales</taxon>
        <taxon>Alteromonadaceae</taxon>
        <taxon>Alteromonas/Salinimonas group</taxon>
        <taxon>Alteromonas</taxon>
    </lineage>
</organism>
<name>A0A350P1A1_9ALTE</name>
<proteinExistence type="predicted"/>
<dbReference type="AlphaFoldDB" id="A0A350P1A1"/>
<dbReference type="Proteomes" id="UP000263517">
    <property type="component" value="Unassembled WGS sequence"/>
</dbReference>